<evidence type="ECO:0000313" key="2">
    <source>
        <dbReference type="EMBL" id="VBB08206.1"/>
    </source>
</evidence>
<organism evidence="2 3">
    <name type="scientific">Lucifera butyrica</name>
    <dbReference type="NCBI Taxonomy" id="1351585"/>
    <lineage>
        <taxon>Bacteria</taxon>
        <taxon>Bacillati</taxon>
        <taxon>Bacillota</taxon>
        <taxon>Negativicutes</taxon>
        <taxon>Veillonellales</taxon>
        <taxon>Veillonellaceae</taxon>
        <taxon>Lucifera</taxon>
    </lineage>
</organism>
<feature type="transmembrane region" description="Helical" evidence="1">
    <location>
        <begin position="6"/>
        <end position="26"/>
    </location>
</feature>
<dbReference type="AlphaFoldDB" id="A0A498R639"/>
<reference evidence="2 3" key="1">
    <citation type="submission" date="2018-06" db="EMBL/GenBank/DDBJ databases">
        <authorList>
            <person name="Strepis N."/>
        </authorList>
    </citation>
    <scope>NUCLEOTIDE SEQUENCE [LARGE SCALE GENOMIC DNA]</scope>
    <source>
        <strain evidence="2">LUCI</strain>
    </source>
</reference>
<keyword evidence="3" id="KW-1185">Reference proteome</keyword>
<keyword evidence="1" id="KW-0812">Transmembrane</keyword>
<protein>
    <submittedName>
        <fullName evidence="2">Uncharacterized protein</fullName>
    </submittedName>
</protein>
<name>A0A498R639_9FIRM</name>
<keyword evidence="1" id="KW-0472">Membrane</keyword>
<keyword evidence="1" id="KW-1133">Transmembrane helix</keyword>
<evidence type="ECO:0000313" key="3">
    <source>
        <dbReference type="Proteomes" id="UP000277811"/>
    </source>
</evidence>
<dbReference type="Proteomes" id="UP000277811">
    <property type="component" value="Unassembled WGS sequence"/>
</dbReference>
<accession>A0A498R639</accession>
<evidence type="ECO:0000256" key="1">
    <source>
        <dbReference type="SAM" id="Phobius"/>
    </source>
</evidence>
<dbReference type="EMBL" id="UPPP01000084">
    <property type="protein sequence ID" value="VBB08206.1"/>
    <property type="molecule type" value="Genomic_DNA"/>
</dbReference>
<sequence>MLLLGFIYGLIFVAVLTAGLIVCKYFDLL</sequence>
<proteinExistence type="predicted"/>
<gene>
    <name evidence="2" type="ORF">LUCI_3475</name>
</gene>